<feature type="non-terminal residue" evidence="1">
    <location>
        <position position="135"/>
    </location>
</feature>
<dbReference type="STRING" id="1076256.A0A2H3BL43"/>
<protein>
    <submittedName>
        <fullName evidence="1">Uncharacterized protein</fullName>
    </submittedName>
</protein>
<sequence>EWFEEAQKYLARFDLGAEWDGLVQALTRFEAGRGFVKTSKPLKSKDRPPQVALWIQNACLRDLTPLGDRDAFICSWWSWWRGLQPTCRDLEAGDESVGPESRISGGDWTQLNKSGQNGVYSVVASLAWWGNVFSG</sequence>
<name>A0A2H3BL43_9AGAR</name>
<gene>
    <name evidence="1" type="ORF">ARMSODRAFT_869273</name>
</gene>
<keyword evidence="2" id="KW-1185">Reference proteome</keyword>
<accession>A0A2H3BL43</accession>
<dbReference type="AlphaFoldDB" id="A0A2H3BL43"/>
<organism evidence="1 2">
    <name type="scientific">Armillaria solidipes</name>
    <dbReference type="NCBI Taxonomy" id="1076256"/>
    <lineage>
        <taxon>Eukaryota</taxon>
        <taxon>Fungi</taxon>
        <taxon>Dikarya</taxon>
        <taxon>Basidiomycota</taxon>
        <taxon>Agaricomycotina</taxon>
        <taxon>Agaricomycetes</taxon>
        <taxon>Agaricomycetidae</taxon>
        <taxon>Agaricales</taxon>
        <taxon>Marasmiineae</taxon>
        <taxon>Physalacriaceae</taxon>
        <taxon>Armillaria</taxon>
    </lineage>
</organism>
<evidence type="ECO:0000313" key="2">
    <source>
        <dbReference type="Proteomes" id="UP000218334"/>
    </source>
</evidence>
<reference evidence="2" key="1">
    <citation type="journal article" date="2017" name="Nat. Ecol. Evol.">
        <title>Genome expansion and lineage-specific genetic innovations in the forest pathogenic fungi Armillaria.</title>
        <authorList>
            <person name="Sipos G."/>
            <person name="Prasanna A.N."/>
            <person name="Walter M.C."/>
            <person name="O'Connor E."/>
            <person name="Balint B."/>
            <person name="Krizsan K."/>
            <person name="Kiss B."/>
            <person name="Hess J."/>
            <person name="Varga T."/>
            <person name="Slot J."/>
            <person name="Riley R."/>
            <person name="Boka B."/>
            <person name="Rigling D."/>
            <person name="Barry K."/>
            <person name="Lee J."/>
            <person name="Mihaltcheva S."/>
            <person name="LaButti K."/>
            <person name="Lipzen A."/>
            <person name="Waldron R."/>
            <person name="Moloney N.M."/>
            <person name="Sperisen C."/>
            <person name="Kredics L."/>
            <person name="Vagvoelgyi C."/>
            <person name="Patrignani A."/>
            <person name="Fitzpatrick D."/>
            <person name="Nagy I."/>
            <person name="Doyle S."/>
            <person name="Anderson J.B."/>
            <person name="Grigoriev I.V."/>
            <person name="Gueldener U."/>
            <person name="Muensterkoetter M."/>
            <person name="Nagy L.G."/>
        </authorList>
    </citation>
    <scope>NUCLEOTIDE SEQUENCE [LARGE SCALE GENOMIC DNA]</scope>
    <source>
        <strain evidence="2">28-4</strain>
    </source>
</reference>
<proteinExistence type="predicted"/>
<feature type="non-terminal residue" evidence="1">
    <location>
        <position position="1"/>
    </location>
</feature>
<evidence type="ECO:0000313" key="1">
    <source>
        <dbReference type="EMBL" id="PBK63776.1"/>
    </source>
</evidence>
<dbReference type="EMBL" id="KZ293456">
    <property type="protein sequence ID" value="PBK63776.1"/>
    <property type="molecule type" value="Genomic_DNA"/>
</dbReference>
<dbReference type="Proteomes" id="UP000218334">
    <property type="component" value="Unassembled WGS sequence"/>
</dbReference>